<proteinExistence type="predicted"/>
<evidence type="ECO:0000313" key="2">
    <source>
        <dbReference type="Proteomes" id="UP001241377"/>
    </source>
</evidence>
<protein>
    <submittedName>
        <fullName evidence="1">Uncharacterized protein</fullName>
    </submittedName>
</protein>
<sequence>MPSLCAPLVLASLVSALTPADLKHKDGILTPKDMLALPRPGPVVVSPSGILGISTVSRHSFETRKTIASLYLISLNETSGPDSQLVLESIPDRFSFSDPIWLSDKHIAYINRTGADVGLWYQDVSAKAGSQHSKIPRHLLNFPASSAPSSLKFLSSSGKNSSASGVLAFSAHVWKGYSIEETERLEKEYESRGDDAMVWDETYIREWDTWRNPAKVHQVFLTSFSLRDLEQHQVTNTAKPVFFSPFNASGIWSLMQPFETTDFDLAWDHSHFGRRLHVAVQIKDKYLNYAFNSRRQVYLTSIETTSDSLLGPSNPDVQMVTPGEQGDVSFITFSPNGSHLSWLQREENGAESDRNRVITYSLETQTLKVWTETWDRSPNAIVWSKDGNSIYLIAEEKGFTLPESRLLLGISTLTHPTENYILSFKAPKGGDGDKIPASELTQLTSWSHDGLSHVSLSAGEKFWFKGAHDHDVMGWLIPPRGFKKGSNKKWPLAFLIHGGPEGAWEDSWSTRWNPNIFAQQGYFVVAINPTGSTGYGQDFVTAIYENWGGSPYKDLVAGLQYVLEAHPEIDRERLAALGASYGGT</sequence>
<keyword evidence="2" id="KW-1185">Reference proteome</keyword>
<name>A0ACC2VZH4_9TREE</name>
<evidence type="ECO:0000313" key="1">
    <source>
        <dbReference type="EMBL" id="KAJ9104021.1"/>
    </source>
</evidence>
<gene>
    <name evidence="1" type="ORF">QFC19_004155</name>
</gene>
<reference evidence="1" key="1">
    <citation type="submission" date="2023-04" db="EMBL/GenBank/DDBJ databases">
        <title>Draft Genome sequencing of Naganishia species isolated from polar environments using Oxford Nanopore Technology.</title>
        <authorList>
            <person name="Leo P."/>
            <person name="Venkateswaran K."/>
        </authorList>
    </citation>
    <scope>NUCLEOTIDE SEQUENCE</scope>
    <source>
        <strain evidence="1">MNA-CCFEE 5261</strain>
    </source>
</reference>
<organism evidence="1 2">
    <name type="scientific">Naganishia cerealis</name>
    <dbReference type="NCBI Taxonomy" id="610337"/>
    <lineage>
        <taxon>Eukaryota</taxon>
        <taxon>Fungi</taxon>
        <taxon>Dikarya</taxon>
        <taxon>Basidiomycota</taxon>
        <taxon>Agaricomycotina</taxon>
        <taxon>Tremellomycetes</taxon>
        <taxon>Filobasidiales</taxon>
        <taxon>Filobasidiaceae</taxon>
        <taxon>Naganishia</taxon>
    </lineage>
</organism>
<comment type="caution">
    <text evidence="1">The sequence shown here is derived from an EMBL/GenBank/DDBJ whole genome shotgun (WGS) entry which is preliminary data.</text>
</comment>
<accession>A0ACC2VZH4</accession>
<dbReference type="EMBL" id="JASBWR010000043">
    <property type="protein sequence ID" value="KAJ9104021.1"/>
    <property type="molecule type" value="Genomic_DNA"/>
</dbReference>
<dbReference type="Proteomes" id="UP001241377">
    <property type="component" value="Unassembled WGS sequence"/>
</dbReference>